<keyword evidence="2" id="KW-1185">Reference proteome</keyword>
<dbReference type="Gramene" id="ERN10287">
    <property type="protein sequence ID" value="ERN10287"/>
    <property type="gene ID" value="AMTR_s00177p00029720"/>
</dbReference>
<dbReference type="Proteomes" id="UP000017836">
    <property type="component" value="Unassembled WGS sequence"/>
</dbReference>
<protein>
    <submittedName>
        <fullName evidence="1">Uncharacterized protein</fullName>
    </submittedName>
</protein>
<proteinExistence type="predicted"/>
<dbReference type="AlphaFoldDB" id="W1PJY5"/>
<evidence type="ECO:0000313" key="2">
    <source>
        <dbReference type="Proteomes" id="UP000017836"/>
    </source>
</evidence>
<sequence length="128" mass="14513">MVNAWFGSLSAEGIEEAGKGARPGEHRGRRNEHDVIRKAQVVSESETSVTCKGYISYDSREALRQLDRHNEGDSEAMVYRKELDEVSEWAYMAHARAWKHGHMRPLCALHCTPASTKCNLGWAQNKRD</sequence>
<organism evidence="1 2">
    <name type="scientific">Amborella trichopoda</name>
    <dbReference type="NCBI Taxonomy" id="13333"/>
    <lineage>
        <taxon>Eukaryota</taxon>
        <taxon>Viridiplantae</taxon>
        <taxon>Streptophyta</taxon>
        <taxon>Embryophyta</taxon>
        <taxon>Tracheophyta</taxon>
        <taxon>Spermatophyta</taxon>
        <taxon>Magnoliopsida</taxon>
        <taxon>Amborellales</taxon>
        <taxon>Amborellaceae</taxon>
        <taxon>Amborella</taxon>
    </lineage>
</organism>
<gene>
    <name evidence="1" type="ORF">AMTR_s00177p00029720</name>
</gene>
<reference evidence="2" key="1">
    <citation type="journal article" date="2013" name="Science">
        <title>The Amborella genome and the evolution of flowering plants.</title>
        <authorList>
            <consortium name="Amborella Genome Project"/>
        </authorList>
    </citation>
    <scope>NUCLEOTIDE SEQUENCE [LARGE SCALE GENOMIC DNA]</scope>
</reference>
<name>W1PJY5_AMBTC</name>
<evidence type="ECO:0000313" key="1">
    <source>
        <dbReference type="EMBL" id="ERN10287.1"/>
    </source>
</evidence>
<dbReference type="EMBL" id="KI392874">
    <property type="protein sequence ID" value="ERN10287.1"/>
    <property type="molecule type" value="Genomic_DNA"/>
</dbReference>
<dbReference type="HOGENOM" id="CLU_1962566_0_0_1"/>
<accession>W1PJY5</accession>